<dbReference type="eggNOG" id="COG3391">
    <property type="taxonomic scope" value="Bacteria"/>
</dbReference>
<dbReference type="InterPro" id="IPR015943">
    <property type="entry name" value="WD40/YVTN_repeat-like_dom_sf"/>
</dbReference>
<accession>D5ENY4</accession>
<organism evidence="3 4">
    <name type="scientific">Coraliomargarita akajimensis (strain DSM 45221 / IAM 15411 / JCM 23193 / KCTC 12865 / 04OKA010-24)</name>
    <dbReference type="NCBI Taxonomy" id="583355"/>
    <lineage>
        <taxon>Bacteria</taxon>
        <taxon>Pseudomonadati</taxon>
        <taxon>Verrucomicrobiota</taxon>
        <taxon>Opitutia</taxon>
        <taxon>Puniceicoccales</taxon>
        <taxon>Coraliomargaritaceae</taxon>
        <taxon>Coraliomargarita</taxon>
    </lineage>
</organism>
<evidence type="ECO:0000256" key="1">
    <source>
        <dbReference type="SAM" id="MobiDB-lite"/>
    </source>
</evidence>
<feature type="domain" description="Choice-of-anchor I" evidence="2">
    <location>
        <begin position="44"/>
        <end position="532"/>
    </location>
</feature>
<dbReference type="InterPro" id="IPR055188">
    <property type="entry name" value="Choice_anch_I"/>
</dbReference>
<dbReference type="PANTHER" id="PTHR46928:SF1">
    <property type="entry name" value="MESENCHYME-SPECIFIC CELL SURFACE GLYCOPROTEIN"/>
    <property type="match status" value="1"/>
</dbReference>
<evidence type="ECO:0000313" key="4">
    <source>
        <dbReference type="Proteomes" id="UP000000925"/>
    </source>
</evidence>
<dbReference type="OrthoDB" id="9801679at2"/>
<dbReference type="AlphaFoldDB" id="D5ENY4"/>
<dbReference type="SUPFAM" id="SSF75011">
    <property type="entry name" value="3-carboxy-cis,cis-mucoante lactonizing enzyme"/>
    <property type="match status" value="1"/>
</dbReference>
<evidence type="ECO:0000313" key="3">
    <source>
        <dbReference type="EMBL" id="ADE53643.1"/>
    </source>
</evidence>
<name>D5ENY4_CORAD</name>
<feature type="region of interest" description="Disordered" evidence="1">
    <location>
        <begin position="414"/>
        <end position="435"/>
    </location>
</feature>
<dbReference type="KEGG" id="caa:Caka_0618"/>
<dbReference type="RefSeq" id="WP_013042367.1">
    <property type="nucleotide sequence ID" value="NC_014008.1"/>
</dbReference>
<dbReference type="Gene3D" id="2.130.10.10">
    <property type="entry name" value="YVTN repeat-like/Quinoprotein amine dehydrogenase"/>
    <property type="match status" value="1"/>
</dbReference>
<protein>
    <submittedName>
        <fullName evidence="3">MerR family transcriptional regulator</fullName>
    </submittedName>
</protein>
<dbReference type="NCBIfam" id="NF038117">
    <property type="entry name" value="choice_anch_I"/>
    <property type="match status" value="1"/>
</dbReference>
<feature type="compositionally biased region" description="Basic and acidic residues" evidence="1">
    <location>
        <begin position="422"/>
        <end position="432"/>
    </location>
</feature>
<dbReference type="HOGENOM" id="CLU_020353_0_0_0"/>
<dbReference type="InterPro" id="IPR052956">
    <property type="entry name" value="Mesenchyme-surface_protein"/>
</dbReference>
<dbReference type="EMBL" id="CP001998">
    <property type="protein sequence ID" value="ADE53643.1"/>
    <property type="molecule type" value="Genomic_DNA"/>
</dbReference>
<reference evidence="3 4" key="1">
    <citation type="journal article" date="2010" name="Stand. Genomic Sci.">
        <title>Complete genome sequence of Coraliomargarita akajimensis type strain (04OKA010-24).</title>
        <authorList>
            <person name="Mavromatis K."/>
            <person name="Abt B."/>
            <person name="Brambilla E."/>
            <person name="Lapidus A."/>
            <person name="Copeland A."/>
            <person name="Deshpande S."/>
            <person name="Nolan M."/>
            <person name="Lucas S."/>
            <person name="Tice H."/>
            <person name="Cheng J.F."/>
            <person name="Han C."/>
            <person name="Detter J.C."/>
            <person name="Woyke T."/>
            <person name="Goodwin L."/>
            <person name="Pitluck S."/>
            <person name="Held B."/>
            <person name="Brettin T."/>
            <person name="Tapia R."/>
            <person name="Ivanova N."/>
            <person name="Mikhailova N."/>
            <person name="Pati A."/>
            <person name="Liolios K."/>
            <person name="Chen A."/>
            <person name="Palaniappan K."/>
            <person name="Land M."/>
            <person name="Hauser L."/>
            <person name="Chang Y.J."/>
            <person name="Jeffries C.D."/>
            <person name="Rohde M."/>
            <person name="Goker M."/>
            <person name="Bristow J."/>
            <person name="Eisen J.A."/>
            <person name="Markowitz V."/>
            <person name="Hugenholtz P."/>
            <person name="Klenk H.P."/>
            <person name="Kyrpides N.C."/>
        </authorList>
    </citation>
    <scope>NUCLEOTIDE SEQUENCE [LARGE SCALE GENOMIC DNA]</scope>
    <source>
        <strain evidence="4">DSM 45221 / IAM 15411 / JCM 23193 / KCTC 12865</strain>
    </source>
</reference>
<dbReference type="STRING" id="583355.Caka_0618"/>
<dbReference type="Pfam" id="PF22494">
    <property type="entry name" value="choice_anch_I"/>
    <property type="match status" value="1"/>
</dbReference>
<keyword evidence="4" id="KW-1185">Reference proteome</keyword>
<evidence type="ECO:0000259" key="2">
    <source>
        <dbReference type="Pfam" id="PF22494"/>
    </source>
</evidence>
<gene>
    <name evidence="3" type="ordered locus">Caka_0618</name>
</gene>
<proteinExistence type="predicted"/>
<dbReference type="PANTHER" id="PTHR46928">
    <property type="entry name" value="MESENCHYME-SPECIFIC CELL SURFACE GLYCOPROTEIN"/>
    <property type="match status" value="1"/>
</dbReference>
<sequence length="536" mass="58158">MSQYLNTALFGLSLVAIPATYGQLTLNPVSSIRNGDAVELFDESAAEIVSYDARTQRMFVVNGATDSIDIFDVSDIEAPVLFTSVDLSAYGNPNSVDVNPRWWKDEVAVAVGASEADERGTVVLISKDGSIKSDYTVGYLPDMLTYDKYGRYLVVANEAEPNDAYTFDPEGSVSILQARGFSYSVSEVGFGDITEEDLNGARISGPEGTSIAQDLEPEYVTISGRYAYVVCQENNAIVVVDLFRKTVSGLFGLGTKNFAELGNAIDASDKDDTIRIANWPVKGLYMPDSIASYRVGRETYIVTANEGDGREYEFEDEISFIDESRVKDLEADFGITLDPSAFPLAEQLVASENLGRLKVLVTQGDVDGDGDFDELYTYGGRSFSIFSTDGELVYDSGDFIESYIALNFPADFNSTNDESGSTDDRSDAKGPEPEALTLGQINGRTYAFLGLERQGGIMVFDITNPEAVSFVDYHNNRDFSVDFDEDNLGNVADAGDLGPEGLEFVPAYASPSGTPILLVANEVSGTTTIYEIDVTE</sequence>
<dbReference type="Proteomes" id="UP000000925">
    <property type="component" value="Chromosome"/>
</dbReference>